<comment type="caution">
    <text evidence="1">The sequence shown here is derived from an EMBL/GenBank/DDBJ whole genome shotgun (WGS) entry which is preliminary data.</text>
</comment>
<evidence type="ECO:0000313" key="2">
    <source>
        <dbReference type="Proteomes" id="UP001642484"/>
    </source>
</evidence>
<evidence type="ECO:0000313" key="1">
    <source>
        <dbReference type="EMBL" id="CAK8996415.1"/>
    </source>
</evidence>
<accession>A0ABP0I1D6</accession>
<reference evidence="1 2" key="1">
    <citation type="submission" date="2024-02" db="EMBL/GenBank/DDBJ databases">
        <authorList>
            <person name="Chen Y."/>
            <person name="Shah S."/>
            <person name="Dougan E. K."/>
            <person name="Thang M."/>
            <person name="Chan C."/>
        </authorList>
    </citation>
    <scope>NUCLEOTIDE SEQUENCE [LARGE SCALE GENOMIC DNA]</scope>
</reference>
<sequence>DDRCQKLLDAAQNGAISAPADLRYLSKPSSDDLGGKNKTCRADVISFLTTIYESVAEVMPDSRDTAFDDVDKLADSYSIQLNLEASAAISEETIETPAGSKMPRKKKRQVVINPNRPEREVRKLPPGYMKEYYEQYRLVTSSDECASFPSFWRVWLSEFPELQFRERSNHAQCMTCIRHRSMIKSLSSHMRARREQIRLFTEHLAAQYADRALYWQMRGLSRHKGAVVTLICDGMDQAKWEVPRSPILVGKDFGNMQKPRLHVSLCIAHGWFYLFLVSSPDIRKDGNASVELLACAFTILQKKGLNLAMTDVYLQHDNTCREFKNNNGLRFVCSQAFLAEAVPFNLKGIGGGGAPHVFKMDRRADAGLKSEEIENTMWGYPESGRVVGSKRYFYAVGEVIRILQSYE</sequence>
<proteinExistence type="predicted"/>
<dbReference type="EMBL" id="CAXAMN010001819">
    <property type="protein sequence ID" value="CAK8996415.1"/>
    <property type="molecule type" value="Genomic_DNA"/>
</dbReference>
<dbReference type="PANTHER" id="PTHR33153">
    <property type="entry name" value="MYND-TYPE DOMAIN-CONTAINING PROTEIN"/>
    <property type="match status" value="1"/>
</dbReference>
<organism evidence="1 2">
    <name type="scientific">Durusdinium trenchii</name>
    <dbReference type="NCBI Taxonomy" id="1381693"/>
    <lineage>
        <taxon>Eukaryota</taxon>
        <taxon>Sar</taxon>
        <taxon>Alveolata</taxon>
        <taxon>Dinophyceae</taxon>
        <taxon>Suessiales</taxon>
        <taxon>Symbiodiniaceae</taxon>
        <taxon>Durusdinium</taxon>
    </lineage>
</organism>
<protein>
    <submittedName>
        <fullName evidence="1">Uncharacterized protein</fullName>
    </submittedName>
</protein>
<dbReference type="Proteomes" id="UP001642484">
    <property type="component" value="Unassembled WGS sequence"/>
</dbReference>
<name>A0ABP0I1D6_9DINO</name>
<feature type="non-terminal residue" evidence="1">
    <location>
        <position position="1"/>
    </location>
</feature>
<gene>
    <name evidence="1" type="ORF">CCMP2556_LOCUS4448</name>
</gene>
<dbReference type="PANTHER" id="PTHR33153:SF3">
    <property type="entry name" value="TRAFFICKING PROTEIN PARTICLE COMPLEX SUBUNIT 11 DOMAIN-CONTAINING PROTEIN"/>
    <property type="match status" value="1"/>
</dbReference>
<keyword evidence="2" id="KW-1185">Reference proteome</keyword>